<proteinExistence type="predicted"/>
<comment type="caution">
    <text evidence="2">The sequence shown here is derived from an EMBL/GenBank/DDBJ whole genome shotgun (WGS) entry which is preliminary data.</text>
</comment>
<dbReference type="Proteomes" id="UP000782312">
    <property type="component" value="Unassembled WGS sequence"/>
</dbReference>
<feature type="signal peptide" evidence="1">
    <location>
        <begin position="1"/>
        <end position="29"/>
    </location>
</feature>
<keyword evidence="1" id="KW-0732">Signal</keyword>
<name>A0A932MQ69_UNCTE</name>
<organism evidence="2 3">
    <name type="scientific">Tectimicrobiota bacterium</name>
    <dbReference type="NCBI Taxonomy" id="2528274"/>
    <lineage>
        <taxon>Bacteria</taxon>
        <taxon>Pseudomonadati</taxon>
        <taxon>Nitrospinota/Tectimicrobiota group</taxon>
        <taxon>Candidatus Tectimicrobiota</taxon>
    </lineage>
</organism>
<sequence length="276" mass="29972">MRKGRSVSAVAVLALLLAVSGCRYQQAKASWQEVLIRCGAGEVLEGGVFYGPSDQAGPGSIWRRTNVGTYRLRWSSAEAKGSGPAPVEAAQAAPCKEGRFTLVRLFPTQLLMNPLQPMDTEFEAALDKTDRVTVRVRGWAVDRLAEGAFGGRLKEVPAGSLLRKDLDRETIMAQSNGVRVTGFAVSMEYAPADAERLRGRYKDISIRSGKAGASFTGKWISPTVLELSADKDIYVFGRLSEVASVSPEFRLMSPALINVFGPEYEDPSQPLLGEEK</sequence>
<feature type="chain" id="PRO_5036875279" evidence="1">
    <location>
        <begin position="30"/>
        <end position="276"/>
    </location>
</feature>
<evidence type="ECO:0000313" key="2">
    <source>
        <dbReference type="EMBL" id="MBI3129357.1"/>
    </source>
</evidence>
<accession>A0A932MQ69</accession>
<protein>
    <submittedName>
        <fullName evidence="2">Uncharacterized protein</fullName>
    </submittedName>
</protein>
<dbReference type="AlphaFoldDB" id="A0A932MQ69"/>
<gene>
    <name evidence="2" type="ORF">HYZ11_17240</name>
</gene>
<evidence type="ECO:0000313" key="3">
    <source>
        <dbReference type="Proteomes" id="UP000782312"/>
    </source>
</evidence>
<reference evidence="2" key="1">
    <citation type="submission" date="2020-07" db="EMBL/GenBank/DDBJ databases">
        <title>Huge and variable diversity of episymbiotic CPR bacteria and DPANN archaea in groundwater ecosystems.</title>
        <authorList>
            <person name="He C.Y."/>
            <person name="Keren R."/>
            <person name="Whittaker M."/>
            <person name="Farag I.F."/>
            <person name="Doudna J."/>
            <person name="Cate J.H.D."/>
            <person name="Banfield J.F."/>
        </authorList>
    </citation>
    <scope>NUCLEOTIDE SEQUENCE</scope>
    <source>
        <strain evidence="2">NC_groundwater_763_Ag_S-0.2um_68_21</strain>
    </source>
</reference>
<evidence type="ECO:0000256" key="1">
    <source>
        <dbReference type="SAM" id="SignalP"/>
    </source>
</evidence>
<dbReference type="PROSITE" id="PS51257">
    <property type="entry name" value="PROKAR_LIPOPROTEIN"/>
    <property type="match status" value="1"/>
</dbReference>
<dbReference type="EMBL" id="JACPUR010000040">
    <property type="protein sequence ID" value="MBI3129357.1"/>
    <property type="molecule type" value="Genomic_DNA"/>
</dbReference>